<protein>
    <submittedName>
        <fullName evidence="1">Uncharacterized protein</fullName>
    </submittedName>
</protein>
<accession>A0A0H2RTT6</accession>
<name>A0A0H2RTT6_9AGAM</name>
<sequence length="345" mass="39956">MSNHFLDELRRLGEQSSDITYSYNSTWSSNYTTSNLVGTGRVLGNLLSKAGVSLEKGLANFAYRARIGDRAKALNTLEEHGVYDMFLNDDPTKHLKACEILLIGAGVYDARHQAIVFEKIVRYFVWFPSKVHSAFQKLFKSRNEISDLTTSFWKRSGVDYNAVWYFWYKMASRCLSSCSNSVTMEATRLEVGVAELQCLDFSCFEELILSCRDIFDHLLCNWFISQYWNGKGLEECVSRRRFDDAALLAFATGLIAPWEFCFHQNEQHFGIREFLFTDTSTKFIGAMWKSLQFAREDRKVLQRLAEDNAQMAVWENVYKLHHLQRPQKLVRVICDHLIFRGKTLA</sequence>
<dbReference type="EMBL" id="KQ086099">
    <property type="protein sequence ID" value="KLO08251.1"/>
    <property type="molecule type" value="Genomic_DNA"/>
</dbReference>
<evidence type="ECO:0000313" key="1">
    <source>
        <dbReference type="EMBL" id="KLO08251.1"/>
    </source>
</evidence>
<dbReference type="OrthoDB" id="3054074at2759"/>
<evidence type="ECO:0000313" key="2">
    <source>
        <dbReference type="Proteomes" id="UP000053477"/>
    </source>
</evidence>
<dbReference type="AlphaFoldDB" id="A0A0H2RTT6"/>
<reference evidence="1 2" key="1">
    <citation type="submission" date="2015-04" db="EMBL/GenBank/DDBJ databases">
        <title>Complete genome sequence of Schizopora paradoxa KUC8140, a cosmopolitan wood degrader in East Asia.</title>
        <authorList>
            <consortium name="DOE Joint Genome Institute"/>
            <person name="Min B."/>
            <person name="Park H."/>
            <person name="Jang Y."/>
            <person name="Kim J.-J."/>
            <person name="Kim K.H."/>
            <person name="Pangilinan J."/>
            <person name="Lipzen A."/>
            <person name="Riley R."/>
            <person name="Grigoriev I.V."/>
            <person name="Spatafora J.W."/>
            <person name="Choi I.-G."/>
        </authorList>
    </citation>
    <scope>NUCLEOTIDE SEQUENCE [LARGE SCALE GENOMIC DNA]</scope>
    <source>
        <strain evidence="1 2">KUC8140</strain>
    </source>
</reference>
<organism evidence="1 2">
    <name type="scientific">Schizopora paradoxa</name>
    <dbReference type="NCBI Taxonomy" id="27342"/>
    <lineage>
        <taxon>Eukaryota</taxon>
        <taxon>Fungi</taxon>
        <taxon>Dikarya</taxon>
        <taxon>Basidiomycota</taxon>
        <taxon>Agaricomycotina</taxon>
        <taxon>Agaricomycetes</taxon>
        <taxon>Hymenochaetales</taxon>
        <taxon>Schizoporaceae</taxon>
        <taxon>Schizopora</taxon>
    </lineage>
</organism>
<keyword evidence="2" id="KW-1185">Reference proteome</keyword>
<dbReference type="Proteomes" id="UP000053477">
    <property type="component" value="Unassembled WGS sequence"/>
</dbReference>
<gene>
    <name evidence="1" type="ORF">SCHPADRAFT_944610</name>
</gene>
<dbReference type="InParanoid" id="A0A0H2RTT6"/>
<proteinExistence type="predicted"/>